<evidence type="ECO:0008006" key="11">
    <source>
        <dbReference type="Google" id="ProtNLM"/>
    </source>
</evidence>
<dbReference type="PRINTS" id="PR01130">
    <property type="entry name" value="DERENTRNSPRT"/>
</dbReference>
<name>D8PLD8_SCHCM</name>
<sequence length="484" mass="51956">MSPPSPDALYHPIPQAPVAANPVPPSDPRLDSADADETDDILPGEDHERRPVVVDTKLWWINCLLGCAVLLPWNAIITATPYFLSRLEGSPLQKTFSSYLSTSFTASNFFFLACATARSKRIFVTLIGLAIMSALLSISTFIRISPGLFFACVLINAIIQAGLGSFMQTSAIAVASLFGPPAVQAMMAGQAAVAVAISLVQVVSATLSVWAHRDSVTTYESDGSAEARSAFVFFTLSSLYLLLVAGAHAWMVAQPVYRSVTAALEPARKSDGGADERRALVSSGPSGQSATAQIWRVAKRNALYEIAVSYVFAVTLSVFPPITISVQPVNPSFHPLLFSAVHFLVFGLGDLAGRYLLSFPRLIIWDARRLLTLSLARTLFIPLFLLCNIQTPSSILLPSAPLINSDFLFMLLLFLFALSNGFVSSGCMMAAPSLEHNPRLRGRKEDVDVAATVASFCLVGGLAMGSIASFVVRGAICQCNPFRE</sequence>
<keyword evidence="4 8" id="KW-0812">Transmembrane</keyword>
<dbReference type="PIRSF" id="PIRSF016379">
    <property type="entry name" value="ENT"/>
    <property type="match status" value="1"/>
</dbReference>
<feature type="transmembrane region" description="Helical" evidence="8">
    <location>
        <begin position="369"/>
        <end position="387"/>
    </location>
</feature>
<evidence type="ECO:0000256" key="4">
    <source>
        <dbReference type="ARBA" id="ARBA00022692"/>
    </source>
</evidence>
<keyword evidence="10" id="KW-1185">Reference proteome</keyword>
<dbReference type="AlphaFoldDB" id="D8PLD8"/>
<dbReference type="HOGENOM" id="CLU_021611_1_0_1"/>
<proteinExistence type="inferred from homology"/>
<evidence type="ECO:0000313" key="9">
    <source>
        <dbReference type="EMBL" id="EFJ03373.1"/>
    </source>
</evidence>
<organism evidence="10">
    <name type="scientific">Schizophyllum commune (strain H4-8 / FGSC 9210)</name>
    <name type="common">Split gill fungus</name>
    <dbReference type="NCBI Taxonomy" id="578458"/>
    <lineage>
        <taxon>Eukaryota</taxon>
        <taxon>Fungi</taxon>
        <taxon>Dikarya</taxon>
        <taxon>Basidiomycota</taxon>
        <taxon>Agaricomycotina</taxon>
        <taxon>Agaricomycetes</taxon>
        <taxon>Agaricomycetidae</taxon>
        <taxon>Agaricales</taxon>
        <taxon>Schizophyllaceae</taxon>
        <taxon>Schizophyllum</taxon>
    </lineage>
</organism>
<keyword evidence="5 8" id="KW-1133">Transmembrane helix</keyword>
<feature type="region of interest" description="Disordered" evidence="7">
    <location>
        <begin position="268"/>
        <end position="287"/>
    </location>
</feature>
<dbReference type="Pfam" id="PF01733">
    <property type="entry name" value="Nucleoside_tran"/>
    <property type="match status" value="1"/>
</dbReference>
<feature type="transmembrane region" description="Helical" evidence="8">
    <location>
        <begin position="122"/>
        <end position="142"/>
    </location>
</feature>
<dbReference type="PANTHER" id="PTHR10332:SF88">
    <property type="entry name" value="EQUILIBRATIVE NUCLEOSIDE TRANSPORTER 1, ISOFORM A"/>
    <property type="match status" value="1"/>
</dbReference>
<feature type="transmembrane region" description="Helical" evidence="8">
    <location>
        <begin position="449"/>
        <end position="472"/>
    </location>
</feature>
<feature type="transmembrane region" description="Helical" evidence="8">
    <location>
        <begin position="148"/>
        <end position="179"/>
    </location>
</feature>
<comment type="similarity">
    <text evidence="2">Belongs to the SLC29A/ENT transporter (TC 2.A.57) family.</text>
</comment>
<dbReference type="GeneID" id="9589452"/>
<evidence type="ECO:0000256" key="8">
    <source>
        <dbReference type="SAM" id="Phobius"/>
    </source>
</evidence>
<comment type="subcellular location">
    <subcellularLocation>
        <location evidence="1">Membrane</location>
        <topology evidence="1">Multi-pass membrane protein</topology>
    </subcellularLocation>
</comment>
<dbReference type="InParanoid" id="D8PLD8"/>
<dbReference type="InterPro" id="IPR036259">
    <property type="entry name" value="MFS_trans_sf"/>
</dbReference>
<dbReference type="GO" id="GO:0015205">
    <property type="term" value="F:nucleobase transmembrane transporter activity"/>
    <property type="evidence" value="ECO:0007669"/>
    <property type="project" value="TreeGrafter"/>
</dbReference>
<feature type="compositionally biased region" description="Basic and acidic residues" evidence="7">
    <location>
        <begin position="268"/>
        <end position="279"/>
    </location>
</feature>
<dbReference type="EMBL" id="GL377302">
    <property type="protein sequence ID" value="EFJ03373.1"/>
    <property type="molecule type" value="Genomic_DNA"/>
</dbReference>
<dbReference type="OMA" id="YQCIPEA"/>
<evidence type="ECO:0000256" key="7">
    <source>
        <dbReference type="SAM" id="MobiDB-lite"/>
    </source>
</evidence>
<keyword evidence="6 8" id="KW-0472">Membrane</keyword>
<dbReference type="GO" id="GO:0000329">
    <property type="term" value="C:fungal-type vacuole membrane"/>
    <property type="evidence" value="ECO:0007669"/>
    <property type="project" value="TreeGrafter"/>
</dbReference>
<evidence type="ECO:0000256" key="3">
    <source>
        <dbReference type="ARBA" id="ARBA00022448"/>
    </source>
</evidence>
<feature type="transmembrane region" description="Helical" evidence="8">
    <location>
        <begin position="407"/>
        <end position="428"/>
    </location>
</feature>
<feature type="transmembrane region" description="Helical" evidence="8">
    <location>
        <begin position="96"/>
        <end position="115"/>
    </location>
</feature>
<feature type="transmembrane region" description="Helical" evidence="8">
    <location>
        <begin position="59"/>
        <end position="84"/>
    </location>
</feature>
<keyword evidence="3" id="KW-0813">Transport</keyword>
<evidence type="ECO:0000313" key="10">
    <source>
        <dbReference type="Proteomes" id="UP000007431"/>
    </source>
</evidence>
<dbReference type="OrthoDB" id="10261753at2759"/>
<feature type="region of interest" description="Disordered" evidence="7">
    <location>
        <begin position="1"/>
        <end position="44"/>
    </location>
</feature>
<gene>
    <name evidence="9" type="ORF">SCHCODRAFT_103280</name>
</gene>
<protein>
    <recommendedName>
        <fullName evidence="11">Nucleoside transporter</fullName>
    </recommendedName>
</protein>
<dbReference type="InterPro" id="IPR002259">
    <property type="entry name" value="Eqnu_transpt"/>
</dbReference>
<evidence type="ECO:0000256" key="1">
    <source>
        <dbReference type="ARBA" id="ARBA00004141"/>
    </source>
</evidence>
<dbReference type="GO" id="GO:0034257">
    <property type="term" value="F:nicotinamide riboside transmembrane transporter activity"/>
    <property type="evidence" value="ECO:0007669"/>
    <property type="project" value="TreeGrafter"/>
</dbReference>
<dbReference type="SUPFAM" id="SSF103473">
    <property type="entry name" value="MFS general substrate transporter"/>
    <property type="match status" value="1"/>
</dbReference>
<feature type="compositionally biased region" description="Low complexity" evidence="7">
    <location>
        <begin position="12"/>
        <end position="21"/>
    </location>
</feature>
<dbReference type="RefSeq" id="XP_003038275.1">
    <property type="nucleotide sequence ID" value="XM_003038229.1"/>
</dbReference>
<feature type="transmembrane region" description="Helical" evidence="8">
    <location>
        <begin position="231"/>
        <end position="253"/>
    </location>
</feature>
<dbReference type="Proteomes" id="UP000007431">
    <property type="component" value="Unassembled WGS sequence"/>
</dbReference>
<dbReference type="STRING" id="578458.D8PLD8"/>
<feature type="non-terminal residue" evidence="9">
    <location>
        <position position="484"/>
    </location>
</feature>
<dbReference type="eggNOG" id="KOG1479">
    <property type="taxonomic scope" value="Eukaryota"/>
</dbReference>
<feature type="transmembrane region" description="Helical" evidence="8">
    <location>
        <begin position="191"/>
        <end position="211"/>
    </location>
</feature>
<feature type="compositionally biased region" description="Acidic residues" evidence="7">
    <location>
        <begin position="33"/>
        <end position="43"/>
    </location>
</feature>
<dbReference type="VEuPathDB" id="FungiDB:SCHCODRAFT_01077503"/>
<dbReference type="KEGG" id="scm:SCHCO_01077503"/>
<evidence type="ECO:0000256" key="6">
    <source>
        <dbReference type="ARBA" id="ARBA00023136"/>
    </source>
</evidence>
<feature type="transmembrane region" description="Helical" evidence="8">
    <location>
        <begin position="336"/>
        <end position="357"/>
    </location>
</feature>
<dbReference type="PANTHER" id="PTHR10332">
    <property type="entry name" value="EQUILIBRATIVE NUCLEOSIDE TRANSPORTER"/>
    <property type="match status" value="1"/>
</dbReference>
<evidence type="ECO:0000256" key="2">
    <source>
        <dbReference type="ARBA" id="ARBA00007965"/>
    </source>
</evidence>
<reference evidence="9 10" key="1">
    <citation type="journal article" date="2010" name="Nat. Biotechnol.">
        <title>Genome sequence of the model mushroom Schizophyllum commune.</title>
        <authorList>
            <person name="Ohm R.A."/>
            <person name="de Jong J.F."/>
            <person name="Lugones L.G."/>
            <person name="Aerts A."/>
            <person name="Kothe E."/>
            <person name="Stajich J.E."/>
            <person name="de Vries R.P."/>
            <person name="Record E."/>
            <person name="Levasseur A."/>
            <person name="Baker S.E."/>
            <person name="Bartholomew K.A."/>
            <person name="Coutinho P.M."/>
            <person name="Erdmann S."/>
            <person name="Fowler T.J."/>
            <person name="Gathman A.C."/>
            <person name="Lombard V."/>
            <person name="Henrissat B."/>
            <person name="Knabe N."/>
            <person name="Kuees U."/>
            <person name="Lilly W.W."/>
            <person name="Lindquist E."/>
            <person name="Lucas S."/>
            <person name="Magnuson J.K."/>
            <person name="Piumi F."/>
            <person name="Raudaskoski M."/>
            <person name="Salamov A."/>
            <person name="Schmutz J."/>
            <person name="Schwarze F.W.M.R."/>
            <person name="vanKuyk P.A."/>
            <person name="Horton J.S."/>
            <person name="Grigoriev I.V."/>
            <person name="Woesten H.A.B."/>
        </authorList>
    </citation>
    <scope>NUCLEOTIDE SEQUENCE [LARGE SCALE GENOMIC DNA]</scope>
    <source>
        <strain evidence="10">H4-8 / FGSC 9210</strain>
    </source>
</reference>
<feature type="transmembrane region" description="Helical" evidence="8">
    <location>
        <begin position="302"/>
        <end position="324"/>
    </location>
</feature>
<accession>D8PLD8</accession>
<dbReference type="GO" id="GO:0005886">
    <property type="term" value="C:plasma membrane"/>
    <property type="evidence" value="ECO:0007669"/>
    <property type="project" value="TreeGrafter"/>
</dbReference>
<evidence type="ECO:0000256" key="5">
    <source>
        <dbReference type="ARBA" id="ARBA00022989"/>
    </source>
</evidence>